<accession>A0AAW5F1C6</accession>
<dbReference type="AlphaFoldDB" id="A0AAW5F1C6"/>
<evidence type="ECO:0000313" key="3">
    <source>
        <dbReference type="Proteomes" id="UP001203136"/>
    </source>
</evidence>
<proteinExistence type="predicted"/>
<evidence type="ECO:0000313" key="1">
    <source>
        <dbReference type="EMBL" id="MCK0085239.1"/>
    </source>
</evidence>
<name>A0AAW5F1C6_CLOSY</name>
<dbReference type="Proteomes" id="UP001203136">
    <property type="component" value="Unassembled WGS sequence"/>
</dbReference>
<comment type="caution">
    <text evidence="1">The sequence shown here is derived from an EMBL/GenBank/DDBJ whole genome shotgun (WGS) entry which is preliminary data.</text>
</comment>
<evidence type="ECO:0000313" key="2">
    <source>
        <dbReference type="EMBL" id="MCK0089153.1"/>
    </source>
</evidence>
<dbReference type="RefSeq" id="WP_024739770.1">
    <property type="nucleotide sequence ID" value="NZ_CABHNX010000275.1"/>
</dbReference>
<dbReference type="EMBL" id="JAINVB010000002">
    <property type="protein sequence ID" value="MCK0089153.1"/>
    <property type="molecule type" value="Genomic_DNA"/>
</dbReference>
<gene>
    <name evidence="1" type="ORF">K5I21_05015</name>
    <name evidence="2" type="ORF">K5I21_25435</name>
</gene>
<organism evidence="1 3">
    <name type="scientific">Clostridium symbiosum</name>
    <name type="common">Bacteroides symbiosus</name>
    <dbReference type="NCBI Taxonomy" id="1512"/>
    <lineage>
        <taxon>Bacteria</taxon>
        <taxon>Bacillati</taxon>
        <taxon>Bacillota</taxon>
        <taxon>Clostridia</taxon>
        <taxon>Lachnospirales</taxon>
        <taxon>Lachnospiraceae</taxon>
        <taxon>Otoolea</taxon>
    </lineage>
</organism>
<protein>
    <submittedName>
        <fullName evidence="1">Uncharacterized protein</fullName>
    </submittedName>
</protein>
<sequence>MADGVLLKHGAGFDNSGLTAVPADVKQPIKFLGAGSKEPQQGAMPVIPAITKDMAINERYNIVPGYHGGEDVFRQTGVKTETGQTIDPGAGGITLNVIGKVLTSNTIIMSVENLRPEVIKDGVPVGDIVGTYQGFPDEE</sequence>
<reference evidence="1" key="1">
    <citation type="journal article" date="2022" name="Cell Host Microbe">
        <title>Colonization of the live biotherapeutic product VE303 and modulation of the microbiota and metabolites in healthy volunteers.</title>
        <authorList>
            <person name="Dsouza M."/>
            <person name="Menon R."/>
            <person name="Crossette E."/>
            <person name="Bhattarai S.K."/>
            <person name="Schneider J."/>
            <person name="Kim Y.G."/>
            <person name="Reddy S."/>
            <person name="Caballero S."/>
            <person name="Felix C."/>
            <person name="Cornacchione L."/>
            <person name="Hendrickson J."/>
            <person name="Watson A.R."/>
            <person name="Minot S.S."/>
            <person name="Greenfield N."/>
            <person name="Schopf L."/>
            <person name="Szabady R."/>
            <person name="Patarroyo J."/>
            <person name="Smith W."/>
            <person name="Harrison P."/>
            <person name="Kuijper E.J."/>
            <person name="Kelly C.P."/>
            <person name="Olle B."/>
            <person name="Bobilev D."/>
            <person name="Silber J.L."/>
            <person name="Bucci V."/>
            <person name="Roberts B."/>
            <person name="Faith J."/>
            <person name="Norman J.M."/>
        </authorList>
    </citation>
    <scope>NUCLEOTIDE SEQUENCE</scope>
    <source>
        <strain evidence="1">VE303-04</strain>
    </source>
</reference>
<dbReference type="EMBL" id="JAINVB010000001">
    <property type="protein sequence ID" value="MCK0085239.1"/>
    <property type="molecule type" value="Genomic_DNA"/>
</dbReference>